<accession>A0ABW9T333</accession>
<evidence type="ECO:0000313" key="2">
    <source>
        <dbReference type="EMBL" id="MUG67502.1"/>
    </source>
</evidence>
<evidence type="ECO:0000313" key="3">
    <source>
        <dbReference type="Proteomes" id="UP000435177"/>
    </source>
</evidence>
<dbReference type="InterPro" id="IPR013653">
    <property type="entry name" value="GCN5-like_dom"/>
</dbReference>
<comment type="caution">
    <text evidence="2">The sequence shown here is derived from an EMBL/GenBank/DDBJ whole genome shotgun (WGS) entry which is preliminary data.</text>
</comment>
<dbReference type="EMBL" id="WOAA01000014">
    <property type="protein sequence ID" value="MUG67502.1"/>
    <property type="molecule type" value="Genomic_DNA"/>
</dbReference>
<dbReference type="InterPro" id="IPR000182">
    <property type="entry name" value="GNAT_dom"/>
</dbReference>
<organism evidence="2 3">
    <name type="scientific">Paenibacillus campinasensis</name>
    <dbReference type="NCBI Taxonomy" id="66347"/>
    <lineage>
        <taxon>Bacteria</taxon>
        <taxon>Bacillati</taxon>
        <taxon>Bacillota</taxon>
        <taxon>Bacilli</taxon>
        <taxon>Bacillales</taxon>
        <taxon>Paenibacillaceae</taxon>
        <taxon>Paenibacillus</taxon>
    </lineage>
</organism>
<keyword evidence="3" id="KW-1185">Reference proteome</keyword>
<dbReference type="SUPFAM" id="SSF55729">
    <property type="entry name" value="Acyl-CoA N-acyltransferases (Nat)"/>
    <property type="match status" value="1"/>
</dbReference>
<dbReference type="InterPro" id="IPR016181">
    <property type="entry name" value="Acyl_CoA_acyltransferase"/>
</dbReference>
<name>A0ABW9T333_9BACL</name>
<gene>
    <name evidence="2" type="ORF">GNP94_16055</name>
</gene>
<dbReference type="Pfam" id="PF08445">
    <property type="entry name" value="FR47"/>
    <property type="match status" value="1"/>
</dbReference>
<dbReference type="PROSITE" id="PS51186">
    <property type="entry name" value="GNAT"/>
    <property type="match status" value="1"/>
</dbReference>
<reference evidence="2 3" key="1">
    <citation type="submission" date="2019-11" db="EMBL/GenBank/DDBJ databases">
        <title>Draft genome sequences of five Paenibacillus species of dairy origin.</title>
        <authorList>
            <person name="Olajide A.M."/>
            <person name="Chen S."/>
            <person name="Lapointe G."/>
        </authorList>
    </citation>
    <scope>NUCLEOTIDE SEQUENCE [LARGE SCALE GENOMIC DNA]</scope>
    <source>
        <strain evidence="2 3">3CS1</strain>
    </source>
</reference>
<dbReference type="Gene3D" id="3.40.630.30">
    <property type="match status" value="1"/>
</dbReference>
<sequence>MSFGMERDNKQAEDGELYAVYLLEEIQGQGWGRQLFKRMVDILKAKGFSTLLVWVLDGNPAIQFYRAMGGEVTKQKEIVIGGETHLEYALSWPQI</sequence>
<feature type="domain" description="N-acetyltransferase" evidence="1">
    <location>
        <begin position="1"/>
        <end position="93"/>
    </location>
</feature>
<evidence type="ECO:0000259" key="1">
    <source>
        <dbReference type="PROSITE" id="PS51186"/>
    </source>
</evidence>
<protein>
    <submittedName>
        <fullName evidence="2">GNAT family N-acetyltransferase</fullName>
    </submittedName>
</protein>
<dbReference type="Proteomes" id="UP000435177">
    <property type="component" value="Unassembled WGS sequence"/>
</dbReference>
<dbReference type="CDD" id="cd04301">
    <property type="entry name" value="NAT_SF"/>
    <property type="match status" value="1"/>
</dbReference>
<proteinExistence type="predicted"/>